<comment type="caution">
    <text evidence="2">The sequence shown here is derived from an EMBL/GenBank/DDBJ whole genome shotgun (WGS) entry which is preliminary data.</text>
</comment>
<feature type="chain" id="PRO_5003390299" description="Secreted protein" evidence="1">
    <location>
        <begin position="17"/>
        <end position="99"/>
    </location>
</feature>
<protein>
    <recommendedName>
        <fullName evidence="4">Secreted protein</fullName>
    </recommendedName>
</protein>
<gene>
    <name evidence="2" type="ORF">TCIL3000_0_12530</name>
</gene>
<name>F9WG80_TRYCI</name>
<dbReference type="AlphaFoldDB" id="F9WG80"/>
<keyword evidence="3" id="KW-1185">Reference proteome</keyword>
<organism evidence="2 3">
    <name type="scientific">Trypanosoma congolense (strain IL3000)</name>
    <dbReference type="NCBI Taxonomy" id="1068625"/>
    <lineage>
        <taxon>Eukaryota</taxon>
        <taxon>Discoba</taxon>
        <taxon>Euglenozoa</taxon>
        <taxon>Kinetoplastea</taxon>
        <taxon>Metakinetoplastina</taxon>
        <taxon>Trypanosomatida</taxon>
        <taxon>Trypanosomatidae</taxon>
        <taxon>Trypanosoma</taxon>
        <taxon>Nannomonas</taxon>
    </lineage>
</organism>
<evidence type="ECO:0008006" key="4">
    <source>
        <dbReference type="Google" id="ProtNLM"/>
    </source>
</evidence>
<keyword evidence="1" id="KW-0732">Signal</keyword>
<dbReference type="EMBL" id="CAEQ01002242">
    <property type="protein sequence ID" value="CCD16314.1"/>
    <property type="molecule type" value="Genomic_DNA"/>
</dbReference>
<reference evidence="2 3" key="2">
    <citation type="journal article" date="2012" name="Proc. Natl. Acad. Sci. U.S.A.">
        <title>Antigenic diversity is generated by distinct evolutionary mechanisms in African trypanosome species.</title>
        <authorList>
            <person name="Jackson A.P."/>
            <person name="Berry A."/>
            <person name="Aslett M."/>
            <person name="Allison H.C."/>
            <person name="Burton P."/>
            <person name="Vavrova-Anderson J."/>
            <person name="Brown R."/>
            <person name="Browne H."/>
            <person name="Corton N."/>
            <person name="Hauser H."/>
            <person name="Gamble J."/>
            <person name="Gilderthorp R."/>
            <person name="Marcello L."/>
            <person name="McQuillan J."/>
            <person name="Otto T.D."/>
            <person name="Quail M.A."/>
            <person name="Sanders M.J."/>
            <person name="van Tonder A."/>
            <person name="Ginger M.L."/>
            <person name="Field M.C."/>
            <person name="Barry J.D."/>
            <person name="Hertz-Fowler C."/>
            <person name="Berriman M."/>
        </authorList>
    </citation>
    <scope>NUCLEOTIDE SEQUENCE [LARGE SCALE GENOMIC DNA]</scope>
    <source>
        <strain evidence="2 3">IL3000</strain>
    </source>
</reference>
<evidence type="ECO:0000313" key="3">
    <source>
        <dbReference type="Proteomes" id="UP000000702"/>
    </source>
</evidence>
<proteinExistence type="predicted"/>
<dbReference type="Proteomes" id="UP000000702">
    <property type="component" value="Unassembled WGS sequence"/>
</dbReference>
<sequence>MLLLLTVCAPVCISQCAFLPHTKVTTHVKRIRCQCSLSKCIKFSVDSNEMHSRAPGLSISELLMPLMRHRNGYGAPFKPLLISVKDCTTRQPICVRWEK</sequence>
<accession>F9WG80</accession>
<reference evidence="3" key="1">
    <citation type="submission" date="2011-07" db="EMBL/GenBank/DDBJ databases">
        <title>Divergent evolution of antigenic variation in African trypanosomes.</title>
        <authorList>
            <person name="Jackson A.P."/>
            <person name="Berry A."/>
            <person name="Allison H.C."/>
            <person name="Burton P."/>
            <person name="Anderson J."/>
            <person name="Aslett M."/>
            <person name="Brown R."/>
            <person name="Corton N."/>
            <person name="Harris D."/>
            <person name="Hauser H."/>
            <person name="Gamble J."/>
            <person name="Gilderthorp R."/>
            <person name="McQuillan J."/>
            <person name="Quail M.A."/>
            <person name="Sanders M."/>
            <person name="Van Tonder A."/>
            <person name="Ginger M.L."/>
            <person name="Donelson J.E."/>
            <person name="Field M.C."/>
            <person name="Barry J.D."/>
            <person name="Berriman M."/>
            <person name="Hertz-Fowler C."/>
        </authorList>
    </citation>
    <scope>NUCLEOTIDE SEQUENCE [LARGE SCALE GENOMIC DNA]</scope>
    <source>
        <strain evidence="3">IL3000</strain>
    </source>
</reference>
<evidence type="ECO:0000256" key="1">
    <source>
        <dbReference type="SAM" id="SignalP"/>
    </source>
</evidence>
<evidence type="ECO:0000313" key="2">
    <source>
        <dbReference type="EMBL" id="CCD16314.1"/>
    </source>
</evidence>
<feature type="signal peptide" evidence="1">
    <location>
        <begin position="1"/>
        <end position="16"/>
    </location>
</feature>